<keyword evidence="2" id="KW-1185">Reference proteome</keyword>
<organism evidence="1 2">
    <name type="scientific">Catharanthus roseus</name>
    <name type="common">Madagascar periwinkle</name>
    <name type="synonym">Vinca rosea</name>
    <dbReference type="NCBI Taxonomy" id="4058"/>
    <lineage>
        <taxon>Eukaryota</taxon>
        <taxon>Viridiplantae</taxon>
        <taxon>Streptophyta</taxon>
        <taxon>Embryophyta</taxon>
        <taxon>Tracheophyta</taxon>
        <taxon>Spermatophyta</taxon>
        <taxon>Magnoliopsida</taxon>
        <taxon>eudicotyledons</taxon>
        <taxon>Gunneridae</taxon>
        <taxon>Pentapetalae</taxon>
        <taxon>asterids</taxon>
        <taxon>lamiids</taxon>
        <taxon>Gentianales</taxon>
        <taxon>Apocynaceae</taxon>
        <taxon>Rauvolfioideae</taxon>
        <taxon>Vinceae</taxon>
        <taxon>Catharanthinae</taxon>
        <taxon>Catharanthus</taxon>
    </lineage>
</organism>
<accession>A0ACC0A1D0</accession>
<comment type="caution">
    <text evidence="1">The sequence shown here is derived from an EMBL/GenBank/DDBJ whole genome shotgun (WGS) entry which is preliminary data.</text>
</comment>
<protein>
    <submittedName>
        <fullName evidence="1">Uncharacterized protein</fullName>
    </submittedName>
</protein>
<name>A0ACC0A1D0_CATRO</name>
<evidence type="ECO:0000313" key="2">
    <source>
        <dbReference type="Proteomes" id="UP001060085"/>
    </source>
</evidence>
<sequence length="204" mass="22998">MDPLEEGHSTWRAWPNRYLHGHRIMFYGGTAALERARRGLKLRVGGIAIVKIIEAGKVVLPKEEPGRLHHHLRGIERQRASIPFTRKEGRHVNIGRGRSISSSTSTPSGIENIEVVFSPIVWEKRHPTTTVALPLPSSVGFYRAMLGNFISTADGRFPLPSTVLQEKGVILGNEQNPNFNQKWIYIMNSGGTFGFYSWRKQTRT</sequence>
<evidence type="ECO:0000313" key="1">
    <source>
        <dbReference type="EMBL" id="KAI5653198.1"/>
    </source>
</evidence>
<dbReference type="Proteomes" id="UP001060085">
    <property type="component" value="Linkage Group LG07"/>
</dbReference>
<gene>
    <name evidence="1" type="ORF">M9H77_30385</name>
</gene>
<reference evidence="2" key="1">
    <citation type="journal article" date="2023" name="Nat. Plants">
        <title>Single-cell RNA sequencing provides a high-resolution roadmap for understanding the multicellular compartmentation of specialized metabolism.</title>
        <authorList>
            <person name="Sun S."/>
            <person name="Shen X."/>
            <person name="Li Y."/>
            <person name="Li Y."/>
            <person name="Wang S."/>
            <person name="Li R."/>
            <person name="Zhang H."/>
            <person name="Shen G."/>
            <person name="Guo B."/>
            <person name="Wei J."/>
            <person name="Xu J."/>
            <person name="St-Pierre B."/>
            <person name="Chen S."/>
            <person name="Sun C."/>
        </authorList>
    </citation>
    <scope>NUCLEOTIDE SEQUENCE [LARGE SCALE GENOMIC DNA]</scope>
</reference>
<proteinExistence type="predicted"/>
<dbReference type="EMBL" id="CM044707">
    <property type="protein sequence ID" value="KAI5653198.1"/>
    <property type="molecule type" value="Genomic_DNA"/>
</dbReference>